<dbReference type="GO" id="GO:0003755">
    <property type="term" value="F:peptidyl-prolyl cis-trans isomerase activity"/>
    <property type="evidence" value="ECO:0007669"/>
    <property type="project" value="UniProtKB-UniRule"/>
</dbReference>
<organism evidence="7 8">
    <name type="scientific">Agrilus planipennis</name>
    <name type="common">Emerald ash borer</name>
    <name type="synonym">Agrilus marcopoli</name>
    <dbReference type="NCBI Taxonomy" id="224129"/>
    <lineage>
        <taxon>Eukaryota</taxon>
        <taxon>Metazoa</taxon>
        <taxon>Ecdysozoa</taxon>
        <taxon>Arthropoda</taxon>
        <taxon>Hexapoda</taxon>
        <taxon>Insecta</taxon>
        <taxon>Pterygota</taxon>
        <taxon>Neoptera</taxon>
        <taxon>Endopterygota</taxon>
        <taxon>Coleoptera</taxon>
        <taxon>Polyphaga</taxon>
        <taxon>Elateriformia</taxon>
        <taxon>Buprestoidea</taxon>
        <taxon>Buprestidae</taxon>
        <taxon>Agrilinae</taxon>
        <taxon>Agrilus</taxon>
    </lineage>
</organism>
<evidence type="ECO:0000256" key="4">
    <source>
        <dbReference type="PROSITE-ProRule" id="PRU00339"/>
    </source>
</evidence>
<dbReference type="InterPro" id="IPR050754">
    <property type="entry name" value="FKBP4/5/8-like"/>
</dbReference>
<evidence type="ECO:0000313" key="8">
    <source>
        <dbReference type="RefSeq" id="XP_018326753.1"/>
    </source>
</evidence>
<dbReference type="InterPro" id="IPR002130">
    <property type="entry name" value="Cyclophilin-type_PPIase_dom"/>
</dbReference>
<keyword evidence="3 5" id="KW-0413">Isomerase</keyword>
<dbReference type="InParanoid" id="A0A1W4X2Y9"/>
<dbReference type="GeneID" id="108738037"/>
<comment type="function">
    <text evidence="5">PPIases accelerate the folding of proteins. It catalyzes the cis-trans isomerization of proline imidic peptide bonds in oligopeptides.</text>
</comment>
<feature type="domain" description="PPIase cyclophilin-type" evidence="6">
    <location>
        <begin position="1"/>
        <end position="64"/>
    </location>
</feature>
<evidence type="ECO:0000256" key="2">
    <source>
        <dbReference type="ARBA" id="ARBA00023110"/>
    </source>
</evidence>
<dbReference type="PROSITE" id="PS50005">
    <property type="entry name" value="TPR"/>
    <property type="match status" value="1"/>
</dbReference>
<name>A0A1W4X2Y9_AGRPL</name>
<dbReference type="FunCoup" id="A0A1W4X2Y9">
    <property type="interactions" value="2112"/>
</dbReference>
<keyword evidence="7" id="KW-1185">Reference proteome</keyword>
<dbReference type="Pfam" id="PF00160">
    <property type="entry name" value="Pro_isomerase"/>
    <property type="match status" value="1"/>
</dbReference>
<dbReference type="SUPFAM" id="SSF48452">
    <property type="entry name" value="TPR-like"/>
    <property type="match status" value="1"/>
</dbReference>
<dbReference type="RefSeq" id="XP_018326753.1">
    <property type="nucleotide sequence ID" value="XM_018471251.2"/>
</dbReference>
<dbReference type="STRING" id="224129.A0A1W4X2Y9"/>
<keyword evidence="2 5" id="KW-0697">Rotamase</keyword>
<reference evidence="8" key="1">
    <citation type="submission" date="2025-08" db="UniProtKB">
        <authorList>
            <consortium name="RefSeq"/>
        </authorList>
    </citation>
    <scope>IDENTIFICATION</scope>
    <source>
        <tissue evidence="8">Entire body</tissue>
    </source>
</reference>
<sequence>MANKGPNTNNSQFYITTVPCNHLDGRNVAFGKVVRGLNVIKEMSDVPRNEDVPLEPCVIEDCGELKNGAPLDVSEHDSTEDTFPPWPDDWEIETEKQPDEFIKAASMIKNSGNFYYKNKQFYDAHRKYKKAIRYIEYLEKKKLPFNEKEAHSVKVTSMLNFAAVKLKKGKHLDALKVCNKILSINPDDRKALFRRAQARVGLKEYDEALNDLKNLLKLYPKEKEVINELENVMKLKSNYLLKEKILFTKMFKNMQS</sequence>
<gene>
    <name evidence="8" type="primary">LOC108738037</name>
</gene>
<feature type="repeat" description="TPR" evidence="4">
    <location>
        <begin position="189"/>
        <end position="222"/>
    </location>
</feature>
<dbReference type="InterPro" id="IPR011990">
    <property type="entry name" value="TPR-like_helical_dom_sf"/>
</dbReference>
<dbReference type="PRINTS" id="PR00153">
    <property type="entry name" value="CSAPPISMRASE"/>
</dbReference>
<comment type="similarity">
    <text evidence="5">Belongs to the cyclophilin-type PPIase family.</text>
</comment>
<dbReference type="PANTHER" id="PTHR46512">
    <property type="entry name" value="PEPTIDYLPROLYL ISOMERASE"/>
    <property type="match status" value="1"/>
</dbReference>
<dbReference type="EC" id="5.2.1.8" evidence="5"/>
<dbReference type="PROSITE" id="PS50072">
    <property type="entry name" value="CSA_PPIASE_2"/>
    <property type="match status" value="1"/>
</dbReference>
<dbReference type="InterPro" id="IPR019734">
    <property type="entry name" value="TPR_rpt"/>
</dbReference>
<dbReference type="Gene3D" id="1.25.40.10">
    <property type="entry name" value="Tetratricopeptide repeat domain"/>
    <property type="match status" value="1"/>
</dbReference>
<evidence type="ECO:0000256" key="1">
    <source>
        <dbReference type="ARBA" id="ARBA00000971"/>
    </source>
</evidence>
<evidence type="ECO:0000259" key="6">
    <source>
        <dbReference type="PROSITE" id="PS50072"/>
    </source>
</evidence>
<evidence type="ECO:0000313" key="7">
    <source>
        <dbReference type="Proteomes" id="UP000192223"/>
    </source>
</evidence>
<dbReference type="Proteomes" id="UP000192223">
    <property type="component" value="Unplaced"/>
</dbReference>
<dbReference type="PANTHER" id="PTHR46512:SF9">
    <property type="entry name" value="PEPTIDYLPROLYL ISOMERASE"/>
    <property type="match status" value="1"/>
</dbReference>
<dbReference type="KEGG" id="apln:108738037"/>
<dbReference type="SUPFAM" id="SSF50891">
    <property type="entry name" value="Cyclophilin-like"/>
    <property type="match status" value="1"/>
</dbReference>
<dbReference type="SMART" id="SM00028">
    <property type="entry name" value="TPR"/>
    <property type="match status" value="3"/>
</dbReference>
<protein>
    <recommendedName>
        <fullName evidence="5">Peptidyl-prolyl cis-trans isomerase</fullName>
        <shortName evidence="5">PPIase</shortName>
        <ecNumber evidence="5">5.2.1.8</ecNumber>
    </recommendedName>
</protein>
<accession>A0A1W4X2Y9</accession>
<comment type="catalytic activity">
    <reaction evidence="1 5">
        <text>[protein]-peptidylproline (omega=180) = [protein]-peptidylproline (omega=0)</text>
        <dbReference type="Rhea" id="RHEA:16237"/>
        <dbReference type="Rhea" id="RHEA-COMP:10747"/>
        <dbReference type="Rhea" id="RHEA-COMP:10748"/>
        <dbReference type="ChEBI" id="CHEBI:83833"/>
        <dbReference type="ChEBI" id="CHEBI:83834"/>
        <dbReference type="EC" id="5.2.1.8"/>
    </reaction>
</comment>
<dbReference type="Gene3D" id="2.40.100.10">
    <property type="entry name" value="Cyclophilin-like"/>
    <property type="match status" value="1"/>
</dbReference>
<keyword evidence="4" id="KW-0802">TPR repeat</keyword>
<dbReference type="InterPro" id="IPR029000">
    <property type="entry name" value="Cyclophilin-like_dom_sf"/>
</dbReference>
<proteinExistence type="inferred from homology"/>
<evidence type="ECO:0000256" key="5">
    <source>
        <dbReference type="RuleBase" id="RU363019"/>
    </source>
</evidence>
<dbReference type="AlphaFoldDB" id="A0A1W4X2Y9"/>
<evidence type="ECO:0000256" key="3">
    <source>
        <dbReference type="ARBA" id="ARBA00023235"/>
    </source>
</evidence>
<dbReference type="OrthoDB" id="407558at2759"/>